<evidence type="ECO:0000256" key="10">
    <source>
        <dbReference type="RuleBase" id="RU362131"/>
    </source>
</evidence>
<keyword evidence="4 8" id="KW-0479">Metal-binding</keyword>
<dbReference type="InterPro" id="IPR020847">
    <property type="entry name" value="AP_endonuclease_F1_BS"/>
</dbReference>
<evidence type="ECO:0000313" key="14">
    <source>
        <dbReference type="Proteomes" id="UP001283361"/>
    </source>
</evidence>
<feature type="active site" description="Proton donor/acceptor" evidence="7">
    <location>
        <position position="353"/>
    </location>
</feature>
<dbReference type="CDD" id="cd09087">
    <property type="entry name" value="Ape1-like_AP-endo"/>
    <property type="match status" value="1"/>
</dbReference>
<dbReference type="AlphaFoldDB" id="A0AAE1BCE2"/>
<dbReference type="EC" id="3.1.-.-" evidence="10"/>
<feature type="binding site" evidence="8">
    <location>
        <position position="450"/>
    </location>
    <ligand>
        <name>Mg(2+)</name>
        <dbReference type="ChEBI" id="CHEBI:18420"/>
        <label>1</label>
    </ligand>
</feature>
<organism evidence="13 14">
    <name type="scientific">Elysia crispata</name>
    <name type="common">lettuce slug</name>
    <dbReference type="NCBI Taxonomy" id="231223"/>
    <lineage>
        <taxon>Eukaryota</taxon>
        <taxon>Metazoa</taxon>
        <taxon>Spiralia</taxon>
        <taxon>Lophotrochozoa</taxon>
        <taxon>Mollusca</taxon>
        <taxon>Gastropoda</taxon>
        <taxon>Heterobranchia</taxon>
        <taxon>Euthyneura</taxon>
        <taxon>Panpulmonata</taxon>
        <taxon>Sacoglossa</taxon>
        <taxon>Placobranchoidea</taxon>
        <taxon>Plakobranchidae</taxon>
        <taxon>Elysia</taxon>
    </lineage>
</organism>
<protein>
    <recommendedName>
        <fullName evidence="10">DNA-(apurinic or apyrimidinic site) endonuclease</fullName>
        <ecNumber evidence="10">3.1.-.-</ecNumber>
    </recommendedName>
</protein>
<accession>A0AAE1BCE2</accession>
<keyword evidence="10" id="KW-0227">DNA damage</keyword>
<dbReference type="NCBIfam" id="TIGR00633">
    <property type="entry name" value="xth"/>
    <property type="match status" value="1"/>
</dbReference>
<keyword evidence="10" id="KW-0234">DNA repair</keyword>
<dbReference type="SUPFAM" id="SSF56219">
    <property type="entry name" value="DNase I-like"/>
    <property type="match status" value="1"/>
</dbReference>
<dbReference type="PANTHER" id="PTHR22748:SF6">
    <property type="entry name" value="DNA-(APURINIC OR APYRIMIDINIC SITE) ENDONUCLEASE"/>
    <property type="match status" value="1"/>
</dbReference>
<dbReference type="GO" id="GO:0008311">
    <property type="term" value="F:double-stranded DNA 3'-5' DNA exonuclease activity"/>
    <property type="evidence" value="ECO:0007669"/>
    <property type="project" value="UniProtKB-EC"/>
</dbReference>
<comment type="catalytic activity">
    <reaction evidence="1">
        <text>Exonucleolytic cleavage in the 3'- to 5'-direction to yield nucleoside 5'-phosphates.</text>
        <dbReference type="EC" id="3.1.11.2"/>
    </reaction>
</comment>
<name>A0AAE1BCE2_9GAST</name>
<comment type="caution">
    <text evidence="13">The sequence shown here is derived from an EMBL/GenBank/DDBJ whole genome shotgun (WGS) entry which is preliminary data.</text>
</comment>
<keyword evidence="8" id="KW-0464">Manganese</keyword>
<feature type="active site" evidence="7">
    <location>
        <position position="313"/>
    </location>
</feature>
<feature type="compositionally biased region" description="Basic and acidic residues" evidence="11">
    <location>
        <begin position="123"/>
        <end position="143"/>
    </location>
</feature>
<proteinExistence type="inferred from homology"/>
<dbReference type="Gene3D" id="3.60.10.10">
    <property type="entry name" value="Endonuclease/exonuclease/phosphatase"/>
    <property type="match status" value="1"/>
</dbReference>
<feature type="binding site" evidence="8">
    <location>
        <position position="241"/>
    </location>
    <ligand>
        <name>Mg(2+)</name>
        <dbReference type="ChEBI" id="CHEBI:18420"/>
        <label>1</label>
    </ligand>
</feature>
<gene>
    <name evidence="13" type="ORF">RRG08_012261</name>
</gene>
<feature type="binding site" evidence="8">
    <location>
        <position position="355"/>
    </location>
    <ligand>
        <name>Mg(2+)</name>
        <dbReference type="ChEBI" id="CHEBI:18420"/>
        <label>1</label>
    </ligand>
</feature>
<feature type="active site" description="Proton acceptor" evidence="7">
    <location>
        <position position="451"/>
    </location>
</feature>
<dbReference type="GO" id="GO:0046872">
    <property type="term" value="F:metal ion binding"/>
    <property type="evidence" value="ECO:0007669"/>
    <property type="project" value="UniProtKB-KW"/>
</dbReference>
<dbReference type="PROSITE" id="PS51435">
    <property type="entry name" value="AP_NUCLEASE_F1_4"/>
    <property type="match status" value="1"/>
</dbReference>
<evidence type="ECO:0000256" key="8">
    <source>
        <dbReference type="PIRSR" id="PIRSR604808-2"/>
    </source>
</evidence>
<evidence type="ECO:0000259" key="12">
    <source>
        <dbReference type="Pfam" id="PF03372"/>
    </source>
</evidence>
<dbReference type="GO" id="GO:0006284">
    <property type="term" value="P:base-excision repair"/>
    <property type="evidence" value="ECO:0007669"/>
    <property type="project" value="TreeGrafter"/>
</dbReference>
<comment type="cofactor">
    <cofactor evidence="2">
        <name>Mn(2+)</name>
        <dbReference type="ChEBI" id="CHEBI:29035"/>
    </cofactor>
</comment>
<dbReference type="PROSITE" id="PS00728">
    <property type="entry name" value="AP_NUCLEASE_F1_3"/>
    <property type="match status" value="1"/>
</dbReference>
<dbReference type="NCBIfam" id="TIGR00195">
    <property type="entry name" value="exoDNase_III"/>
    <property type="match status" value="1"/>
</dbReference>
<comment type="similarity">
    <text evidence="3 10">Belongs to the DNA repair enzymes AP/ExoA family.</text>
</comment>
<dbReference type="PANTHER" id="PTHR22748">
    <property type="entry name" value="AP ENDONUCLEASE"/>
    <property type="match status" value="1"/>
</dbReference>
<feature type="compositionally biased region" description="Basic and acidic residues" evidence="11">
    <location>
        <begin position="164"/>
        <end position="176"/>
    </location>
</feature>
<dbReference type="GO" id="GO:0008081">
    <property type="term" value="F:phosphoric diester hydrolase activity"/>
    <property type="evidence" value="ECO:0007669"/>
    <property type="project" value="TreeGrafter"/>
</dbReference>
<evidence type="ECO:0000256" key="11">
    <source>
        <dbReference type="SAM" id="MobiDB-lite"/>
    </source>
</evidence>
<feature type="region of interest" description="Disordered" evidence="11">
    <location>
        <begin position="108"/>
        <end position="204"/>
    </location>
</feature>
<reference evidence="13" key="1">
    <citation type="journal article" date="2023" name="G3 (Bethesda)">
        <title>A reference genome for the long-term kleptoplast-retaining sea slug Elysia crispata morphotype clarki.</title>
        <authorList>
            <person name="Eastman K.E."/>
            <person name="Pendleton A.L."/>
            <person name="Shaikh M.A."/>
            <person name="Suttiyut T."/>
            <person name="Ogas R."/>
            <person name="Tomko P."/>
            <person name="Gavelis G."/>
            <person name="Widhalm J.R."/>
            <person name="Wisecaver J.H."/>
        </authorList>
    </citation>
    <scope>NUCLEOTIDE SEQUENCE</scope>
    <source>
        <strain evidence="13">ECLA1</strain>
    </source>
</reference>
<feature type="domain" description="Endonuclease/exonuclease/phosphatase" evidence="12">
    <location>
        <begin position="210"/>
        <end position="451"/>
    </location>
</feature>
<feature type="binding site" evidence="8">
    <location>
        <position position="213"/>
    </location>
    <ligand>
        <name>Mg(2+)</name>
        <dbReference type="ChEBI" id="CHEBI:18420"/>
        <label>1</label>
    </ligand>
</feature>
<dbReference type="InterPro" id="IPR036691">
    <property type="entry name" value="Endo/exonu/phosph_ase_sf"/>
</dbReference>
<dbReference type="Proteomes" id="UP001283361">
    <property type="component" value="Unassembled WGS sequence"/>
</dbReference>
<dbReference type="EMBL" id="JAWDGP010000216">
    <property type="protein sequence ID" value="KAK3802746.1"/>
    <property type="molecule type" value="Genomic_DNA"/>
</dbReference>
<feature type="binding site" evidence="8">
    <location>
        <position position="353"/>
    </location>
    <ligand>
        <name>Mg(2+)</name>
        <dbReference type="ChEBI" id="CHEBI:18420"/>
        <label>1</label>
    </ligand>
</feature>
<keyword evidence="6 8" id="KW-0460">Magnesium</keyword>
<keyword evidence="5" id="KW-0378">Hydrolase</keyword>
<dbReference type="PROSITE" id="PS00726">
    <property type="entry name" value="AP_NUCLEASE_F1_1"/>
    <property type="match status" value="1"/>
</dbReference>
<evidence type="ECO:0000256" key="6">
    <source>
        <dbReference type="ARBA" id="ARBA00022842"/>
    </source>
</evidence>
<feature type="compositionally biased region" description="Basic residues" evidence="11">
    <location>
        <begin position="111"/>
        <end position="122"/>
    </location>
</feature>
<sequence length="460" mass="52138">MANVDAVIVMRRPSTTSFSGLKRRVQNLAFKLLDKFCSFGAWFRCHGSQLSTAWCWCQFYSFRQGSKVVLLNIQKPSVLASAALVSSVSNPYRHKVWAIAKPLFSTMGPKKSTKTAKAGKKSKKEEKVDKKEKPENAAKKTPGEKAAAPKNDEATKAKRPPQKRKAEAHSEEEPKPKLKARVSISETIKDTDFSTSSKSPSGKAPNFKIASWNINGIRAWLDKDGLSYLKAEKPDVLCVQELKCDKSKIPAEVEVEGYTGHWLSGDTEGYSGVGMYYKTKPIKITEGIGIPKHDDEGRCITVEFDKFYLVNTYIPNSGRKLVRLKYRTEQWDVAFRDYLKSLDAKKPVVWCGDLNVAHQEIDIKNPKTNKRNAGFTQEERDSFSETLEAGFIDSFRELHPDEEDAYTFWTYMMNCRAKNVGWRLDYFVVSKRFKEHICESLIRSKVMGSDHCPIVLELAL</sequence>
<evidence type="ECO:0000256" key="5">
    <source>
        <dbReference type="ARBA" id="ARBA00022801"/>
    </source>
</evidence>
<dbReference type="InterPro" id="IPR004808">
    <property type="entry name" value="AP_endonuc_1"/>
</dbReference>
<feature type="site" description="Transition state stabilizer" evidence="9">
    <location>
        <position position="355"/>
    </location>
</feature>
<comment type="cofactor">
    <cofactor evidence="8 10">
        <name>Mg(2+)</name>
        <dbReference type="ChEBI" id="CHEBI:18420"/>
    </cofactor>
    <cofactor evidence="8 10">
        <name>Mn(2+)</name>
        <dbReference type="ChEBI" id="CHEBI:29035"/>
    </cofactor>
    <text evidence="8 10">Probably binds two magnesium or manganese ions per subunit.</text>
</comment>
<feature type="site" description="Interaction with DNA substrate" evidence="9">
    <location>
        <position position="451"/>
    </location>
</feature>
<dbReference type="GO" id="GO:0005634">
    <property type="term" value="C:nucleus"/>
    <property type="evidence" value="ECO:0007669"/>
    <property type="project" value="TreeGrafter"/>
</dbReference>
<evidence type="ECO:0000256" key="1">
    <source>
        <dbReference type="ARBA" id="ARBA00000493"/>
    </source>
</evidence>
<evidence type="ECO:0000256" key="3">
    <source>
        <dbReference type="ARBA" id="ARBA00007092"/>
    </source>
</evidence>
<evidence type="ECO:0000256" key="4">
    <source>
        <dbReference type="ARBA" id="ARBA00022723"/>
    </source>
</evidence>
<evidence type="ECO:0000256" key="2">
    <source>
        <dbReference type="ARBA" id="ARBA00001936"/>
    </source>
</evidence>
<feature type="binding site" evidence="8">
    <location>
        <position position="451"/>
    </location>
    <ligand>
        <name>Mg(2+)</name>
        <dbReference type="ChEBI" id="CHEBI:18420"/>
        <label>1</label>
    </ligand>
</feature>
<dbReference type="GO" id="GO:0003677">
    <property type="term" value="F:DNA binding"/>
    <property type="evidence" value="ECO:0007669"/>
    <property type="project" value="InterPro"/>
</dbReference>
<evidence type="ECO:0000256" key="7">
    <source>
        <dbReference type="PIRSR" id="PIRSR604808-1"/>
    </source>
</evidence>
<keyword evidence="14" id="KW-1185">Reference proteome</keyword>
<evidence type="ECO:0000256" key="9">
    <source>
        <dbReference type="PIRSR" id="PIRSR604808-3"/>
    </source>
</evidence>
<feature type="site" description="Important for catalytic activity" evidence="9">
    <location>
        <position position="425"/>
    </location>
</feature>
<dbReference type="InterPro" id="IPR020848">
    <property type="entry name" value="AP_endonuclease_F1_CS"/>
</dbReference>
<dbReference type="Pfam" id="PF03372">
    <property type="entry name" value="Exo_endo_phos"/>
    <property type="match status" value="1"/>
</dbReference>
<dbReference type="GO" id="GO:0003906">
    <property type="term" value="F:DNA-(apurinic or apyrimidinic site) endonuclease activity"/>
    <property type="evidence" value="ECO:0007669"/>
    <property type="project" value="TreeGrafter"/>
</dbReference>
<evidence type="ECO:0000313" key="13">
    <source>
        <dbReference type="EMBL" id="KAK3802746.1"/>
    </source>
</evidence>
<dbReference type="InterPro" id="IPR005135">
    <property type="entry name" value="Endo/exonuclease/phosphatase"/>
</dbReference>